<evidence type="ECO:0000313" key="2">
    <source>
        <dbReference type="Proteomes" id="UP000054007"/>
    </source>
</evidence>
<dbReference type="STRING" id="1314674.A0A0D7B6J9"/>
<protein>
    <recommendedName>
        <fullName evidence="3">F-box domain-containing protein</fullName>
    </recommendedName>
</protein>
<dbReference type="Gene3D" id="3.80.10.10">
    <property type="entry name" value="Ribonuclease Inhibitor"/>
    <property type="match status" value="1"/>
</dbReference>
<sequence>MHPNSGQCALITPGDFCVKQHASVHALPAELLTIVFHLVLDGTFCIAPQTIGRTGPWALAQVCRVWRELVHNEAGLWMAFYFAYAPHELWRPHYRGLQTALQSVLRLSRHAPLDIIFPSRQDISELLLYDLLADASRWRSVKFVGITDDLRPLRKVARDVSLSPDKIPFERLETVEFKMESILDLEVMEAFRTARNLKHLRLYGYSGQSMSNTVSLVDFPWPQLTHLSINTDFSIITYRLLESCVNLETFHETSHKLSWFSGHAMLPILVHPHIRSLHATDCQLLTLLACPRLEHFSFRASTKCAQEIAEFVRRSASPALCPPTSLEIWLTPHLTPSPSSFVPLLSPFAAWPITHLKIDIRARETVFFKMCSFLAGMPEVLPFLECLGARMDFRRTWESGFFEAKEKASVVKAVAALHDRASARRLRRFSVEVLVCDAHEGWLGQEPMTVVCRRFFSDLEKELPLGLEFDGVTTYDASSLGDSDDFTTVYG</sequence>
<evidence type="ECO:0008006" key="3">
    <source>
        <dbReference type="Google" id="ProtNLM"/>
    </source>
</evidence>
<dbReference type="SUPFAM" id="SSF52047">
    <property type="entry name" value="RNI-like"/>
    <property type="match status" value="1"/>
</dbReference>
<proteinExistence type="predicted"/>
<dbReference type="AlphaFoldDB" id="A0A0D7B6J9"/>
<name>A0A0D7B6J9_9AGAR</name>
<gene>
    <name evidence="1" type="ORF">CYLTODRAFT_424043</name>
</gene>
<dbReference type="OrthoDB" id="10676210at2759"/>
<dbReference type="EMBL" id="KN880577">
    <property type="protein sequence ID" value="KIY65799.1"/>
    <property type="molecule type" value="Genomic_DNA"/>
</dbReference>
<accession>A0A0D7B6J9</accession>
<reference evidence="1 2" key="1">
    <citation type="journal article" date="2015" name="Fungal Genet. Biol.">
        <title>Evolution of novel wood decay mechanisms in Agaricales revealed by the genome sequences of Fistulina hepatica and Cylindrobasidium torrendii.</title>
        <authorList>
            <person name="Floudas D."/>
            <person name="Held B.W."/>
            <person name="Riley R."/>
            <person name="Nagy L.G."/>
            <person name="Koehler G."/>
            <person name="Ransdell A.S."/>
            <person name="Younus H."/>
            <person name="Chow J."/>
            <person name="Chiniquy J."/>
            <person name="Lipzen A."/>
            <person name="Tritt A."/>
            <person name="Sun H."/>
            <person name="Haridas S."/>
            <person name="LaButti K."/>
            <person name="Ohm R.A."/>
            <person name="Kues U."/>
            <person name="Blanchette R.A."/>
            <person name="Grigoriev I.V."/>
            <person name="Minto R.E."/>
            <person name="Hibbett D.S."/>
        </authorList>
    </citation>
    <scope>NUCLEOTIDE SEQUENCE [LARGE SCALE GENOMIC DNA]</scope>
    <source>
        <strain evidence="1 2">FP15055 ss-10</strain>
    </source>
</reference>
<dbReference type="InterPro" id="IPR032675">
    <property type="entry name" value="LRR_dom_sf"/>
</dbReference>
<organism evidence="1 2">
    <name type="scientific">Cylindrobasidium torrendii FP15055 ss-10</name>
    <dbReference type="NCBI Taxonomy" id="1314674"/>
    <lineage>
        <taxon>Eukaryota</taxon>
        <taxon>Fungi</taxon>
        <taxon>Dikarya</taxon>
        <taxon>Basidiomycota</taxon>
        <taxon>Agaricomycotina</taxon>
        <taxon>Agaricomycetes</taxon>
        <taxon>Agaricomycetidae</taxon>
        <taxon>Agaricales</taxon>
        <taxon>Marasmiineae</taxon>
        <taxon>Physalacriaceae</taxon>
        <taxon>Cylindrobasidium</taxon>
    </lineage>
</organism>
<dbReference type="Proteomes" id="UP000054007">
    <property type="component" value="Unassembled WGS sequence"/>
</dbReference>
<evidence type="ECO:0000313" key="1">
    <source>
        <dbReference type="EMBL" id="KIY65799.1"/>
    </source>
</evidence>
<keyword evidence="2" id="KW-1185">Reference proteome</keyword>